<comment type="caution">
    <text evidence="2">The sequence shown here is derived from an EMBL/GenBank/DDBJ whole genome shotgun (WGS) entry which is preliminary data.</text>
</comment>
<dbReference type="RefSeq" id="WP_109660791.1">
    <property type="nucleotide sequence ID" value="NZ_QGEG01000001.1"/>
</dbReference>
<feature type="transmembrane region" description="Helical" evidence="1">
    <location>
        <begin position="50"/>
        <end position="71"/>
    </location>
</feature>
<proteinExistence type="predicted"/>
<gene>
    <name evidence="2" type="ORF">DKG77_05050</name>
</gene>
<sequence length="81" mass="9293">MLYKLSHSQKFLAKKAKTKDAEKFYPIYYALMGFMFGSILILSALNDFLFFGWLSISMSIVFGLLSINIIGKRQTKKSKTI</sequence>
<accession>A0A316L7A7</accession>
<keyword evidence="1" id="KW-1133">Transmembrane helix</keyword>
<protein>
    <submittedName>
        <fullName evidence="2">Uncharacterized protein</fullName>
    </submittedName>
</protein>
<keyword evidence="3" id="KW-1185">Reference proteome</keyword>
<dbReference type="Proteomes" id="UP000245762">
    <property type="component" value="Unassembled WGS sequence"/>
</dbReference>
<reference evidence="2 3" key="1">
    <citation type="submission" date="2018-05" db="EMBL/GenBank/DDBJ databases">
        <title>Complete genome sequence of Flagellimonas aquimarina ECD12 isolated from seaweed Ecklonia cava.</title>
        <authorList>
            <person name="Choi S."/>
            <person name="Seong C."/>
        </authorList>
    </citation>
    <scope>NUCLEOTIDE SEQUENCE [LARGE SCALE GENOMIC DNA]</scope>
    <source>
        <strain evidence="2 3">ECD12</strain>
    </source>
</reference>
<keyword evidence="1" id="KW-0472">Membrane</keyword>
<organism evidence="2 3">
    <name type="scientific">Flagellimonas aquimarina</name>
    <dbReference type="NCBI Taxonomy" id="2201895"/>
    <lineage>
        <taxon>Bacteria</taxon>
        <taxon>Pseudomonadati</taxon>
        <taxon>Bacteroidota</taxon>
        <taxon>Flavobacteriia</taxon>
        <taxon>Flavobacteriales</taxon>
        <taxon>Flavobacteriaceae</taxon>
        <taxon>Flagellimonas</taxon>
    </lineage>
</organism>
<feature type="transmembrane region" description="Helical" evidence="1">
    <location>
        <begin position="24"/>
        <end position="44"/>
    </location>
</feature>
<name>A0A316L7A7_9FLAO</name>
<dbReference type="OrthoDB" id="1449048at2"/>
<evidence type="ECO:0000313" key="2">
    <source>
        <dbReference type="EMBL" id="PWL40193.1"/>
    </source>
</evidence>
<dbReference type="EMBL" id="QGEG01000001">
    <property type="protein sequence ID" value="PWL40193.1"/>
    <property type="molecule type" value="Genomic_DNA"/>
</dbReference>
<dbReference type="AlphaFoldDB" id="A0A316L7A7"/>
<keyword evidence="1" id="KW-0812">Transmembrane</keyword>
<evidence type="ECO:0000313" key="3">
    <source>
        <dbReference type="Proteomes" id="UP000245762"/>
    </source>
</evidence>
<evidence type="ECO:0000256" key="1">
    <source>
        <dbReference type="SAM" id="Phobius"/>
    </source>
</evidence>